<proteinExistence type="predicted"/>
<dbReference type="RefSeq" id="XP_003169190.1">
    <property type="nucleotide sequence ID" value="XM_003169142.1"/>
</dbReference>
<dbReference type="AlphaFoldDB" id="E4V6U7"/>
<dbReference type="STRING" id="535722.E4V6U7"/>
<evidence type="ECO:0000313" key="2">
    <source>
        <dbReference type="Proteomes" id="UP000002669"/>
    </source>
</evidence>
<name>E4V6U7_ARTGP</name>
<dbReference type="SUPFAM" id="SSF46689">
    <property type="entry name" value="Homeodomain-like"/>
    <property type="match status" value="1"/>
</dbReference>
<sequence>MARHLSKESRADILRLRAQGLTYKEIAERKGITHRQVQWTCESGDPTPKRRSGRPSQLSRAQVNRLIEYVCASPENRQRSYLELATVLQLGVGQFAVRNALYNAGFRRRAAREGRRELHRVDSDAGIGVGAGVDVGGDVVISNTEMSTTTATTATITTTTETATTQVETAARAEPEFINGP</sequence>
<dbReference type="eggNOG" id="ENOG502QUTZ">
    <property type="taxonomic scope" value="Eukaryota"/>
</dbReference>
<dbReference type="OrthoDB" id="4890185at2759"/>
<reference evidence="2" key="1">
    <citation type="journal article" date="2012" name="MBio">
        <title>Comparative genome analysis of Trichophyton rubrum and related dermatophytes reveals candidate genes involved in infection.</title>
        <authorList>
            <person name="Martinez D.A."/>
            <person name="Oliver B.G."/>
            <person name="Graeser Y."/>
            <person name="Goldberg J.M."/>
            <person name="Li W."/>
            <person name="Martinez-Rossi N.M."/>
            <person name="Monod M."/>
            <person name="Shelest E."/>
            <person name="Barton R.C."/>
            <person name="Birch E."/>
            <person name="Brakhage A.A."/>
            <person name="Chen Z."/>
            <person name="Gurr S.J."/>
            <person name="Heiman D."/>
            <person name="Heitman J."/>
            <person name="Kosti I."/>
            <person name="Rossi A."/>
            <person name="Saif S."/>
            <person name="Samalova M."/>
            <person name="Saunders C.W."/>
            <person name="Shea T."/>
            <person name="Summerbell R.C."/>
            <person name="Xu J."/>
            <person name="Young S."/>
            <person name="Zeng Q."/>
            <person name="Birren B.W."/>
            <person name="Cuomo C.A."/>
            <person name="White T.C."/>
        </authorList>
    </citation>
    <scope>NUCLEOTIDE SEQUENCE [LARGE SCALE GENOMIC DNA]</scope>
    <source>
        <strain evidence="2">ATCC MYA-4604 / CBS 118893</strain>
    </source>
</reference>
<dbReference type="EMBL" id="DS989831">
    <property type="protein sequence ID" value="EFQ96813.1"/>
    <property type="molecule type" value="Genomic_DNA"/>
</dbReference>
<evidence type="ECO:0000313" key="1">
    <source>
        <dbReference type="EMBL" id="EFQ96813.1"/>
    </source>
</evidence>
<dbReference type="HOGENOM" id="CLU_1571737_0_0_1"/>
<dbReference type="OMA" id="VQWTCES"/>
<dbReference type="Gene3D" id="1.10.10.10">
    <property type="entry name" value="Winged helix-like DNA-binding domain superfamily/Winged helix DNA-binding domain"/>
    <property type="match status" value="1"/>
</dbReference>
<dbReference type="InParanoid" id="E4V6U7"/>
<keyword evidence="2" id="KW-1185">Reference proteome</keyword>
<dbReference type="VEuPathDB" id="FungiDB:MGYG_08736"/>
<dbReference type="GeneID" id="10024524"/>
<dbReference type="Pfam" id="PF13384">
    <property type="entry name" value="HTH_23"/>
    <property type="match status" value="1"/>
</dbReference>
<dbReference type="InterPro" id="IPR036388">
    <property type="entry name" value="WH-like_DNA-bd_sf"/>
</dbReference>
<organism evidence="2">
    <name type="scientific">Arthroderma gypseum (strain ATCC MYA-4604 / CBS 118893)</name>
    <name type="common">Microsporum gypseum</name>
    <dbReference type="NCBI Taxonomy" id="535722"/>
    <lineage>
        <taxon>Eukaryota</taxon>
        <taxon>Fungi</taxon>
        <taxon>Dikarya</taxon>
        <taxon>Ascomycota</taxon>
        <taxon>Pezizomycotina</taxon>
        <taxon>Eurotiomycetes</taxon>
        <taxon>Eurotiomycetidae</taxon>
        <taxon>Onygenales</taxon>
        <taxon>Arthrodermataceae</taxon>
        <taxon>Nannizzia</taxon>
    </lineage>
</organism>
<protein>
    <recommendedName>
        <fullName evidence="3">Transposase IS30-like HTH domain-containing protein</fullName>
    </recommendedName>
</protein>
<evidence type="ECO:0008006" key="3">
    <source>
        <dbReference type="Google" id="ProtNLM"/>
    </source>
</evidence>
<dbReference type="InterPro" id="IPR009057">
    <property type="entry name" value="Homeodomain-like_sf"/>
</dbReference>
<accession>E4V6U7</accession>
<gene>
    <name evidence="1" type="ORF">MGYG_08736</name>
</gene>
<dbReference type="Proteomes" id="UP000002669">
    <property type="component" value="Unassembled WGS sequence"/>
</dbReference>